<gene>
    <name evidence="3" type="ORF">OAUR00152_LOCUS35590</name>
</gene>
<organism evidence="3">
    <name type="scientific">Odontella aurita</name>
    <dbReference type="NCBI Taxonomy" id="265563"/>
    <lineage>
        <taxon>Eukaryota</taxon>
        <taxon>Sar</taxon>
        <taxon>Stramenopiles</taxon>
        <taxon>Ochrophyta</taxon>
        <taxon>Bacillariophyta</taxon>
        <taxon>Mediophyceae</taxon>
        <taxon>Biddulphiophycidae</taxon>
        <taxon>Eupodiscales</taxon>
        <taxon>Odontellaceae</taxon>
        <taxon>Odontella</taxon>
    </lineage>
</organism>
<dbReference type="Gene3D" id="2.30.29.30">
    <property type="entry name" value="Pleckstrin-homology domain (PH domain)/Phosphotyrosine-binding domain (PTB)"/>
    <property type="match status" value="1"/>
</dbReference>
<dbReference type="GO" id="GO:0006897">
    <property type="term" value="P:endocytosis"/>
    <property type="evidence" value="ECO:0007669"/>
    <property type="project" value="InterPro"/>
</dbReference>
<feature type="region of interest" description="Disordered" evidence="1">
    <location>
        <begin position="292"/>
        <end position="312"/>
    </location>
</feature>
<dbReference type="EMBL" id="HBKQ01051591">
    <property type="protein sequence ID" value="CAE2277235.1"/>
    <property type="molecule type" value="Transcribed_RNA"/>
</dbReference>
<sequence length="312" mass="34225">MAGKTEVGSDDVKVVLEQTLLKCDECFVYKVPPLATAAGHHAEDWNLAKPLETCSLNVLRRDESLYIRLMNKKPKLDGPKGATVDHLFAQARVQLSFEKPIQKMEHWVEICVDTSRYFVIRISDERTGREAHIGMGFRERNDALNFKMSLQDYESALRRERKAEAIHMHYEERERALSEDAGEGEASSLESPPSPVASMSKLSLKDGEKIHVNLKKSSERSKRSATSGMISGKIVGKGGLLLKKPPPSGTSALSDKVVVISGAEKVIEADTSFAASDTDSAVAVGSVDVLDDDDEEWGDFEGSSGNLNTAEE</sequence>
<accession>A0A7S4JX95</accession>
<dbReference type="Pfam" id="PF07933">
    <property type="entry name" value="DUF1681"/>
    <property type="match status" value="1"/>
</dbReference>
<evidence type="ECO:0000256" key="1">
    <source>
        <dbReference type="SAM" id="MobiDB-lite"/>
    </source>
</evidence>
<dbReference type="PANTHER" id="PTHR12847">
    <property type="entry name" value="ATP-BINDING CASSETTE ABC TRANSPORTER-RELATED"/>
    <property type="match status" value="1"/>
</dbReference>
<evidence type="ECO:0000259" key="2">
    <source>
        <dbReference type="Pfam" id="PF07933"/>
    </source>
</evidence>
<dbReference type="CDD" id="cd13228">
    <property type="entry name" value="PHear_NECAP"/>
    <property type="match status" value="1"/>
</dbReference>
<feature type="domain" description="NECAP PHear" evidence="2">
    <location>
        <begin position="17"/>
        <end position="215"/>
    </location>
</feature>
<dbReference type="GO" id="GO:0030125">
    <property type="term" value="C:clathrin vesicle coat"/>
    <property type="evidence" value="ECO:0007669"/>
    <property type="project" value="TreeGrafter"/>
</dbReference>
<dbReference type="SUPFAM" id="SSF50729">
    <property type="entry name" value="PH domain-like"/>
    <property type="match status" value="1"/>
</dbReference>
<dbReference type="PANTHER" id="PTHR12847:SF9">
    <property type="entry name" value="NECAP-LIKE PROTEIN CG9132"/>
    <property type="match status" value="1"/>
</dbReference>
<name>A0A7S4JX95_9STRA</name>
<proteinExistence type="predicted"/>
<feature type="region of interest" description="Disordered" evidence="1">
    <location>
        <begin position="173"/>
        <end position="202"/>
    </location>
</feature>
<dbReference type="AlphaFoldDB" id="A0A7S4JX95"/>
<evidence type="ECO:0000313" key="3">
    <source>
        <dbReference type="EMBL" id="CAE2277235.1"/>
    </source>
</evidence>
<dbReference type="InterPro" id="IPR011993">
    <property type="entry name" value="PH-like_dom_sf"/>
</dbReference>
<protein>
    <recommendedName>
        <fullName evidence="2">NECAP PHear domain-containing protein</fullName>
    </recommendedName>
</protein>
<dbReference type="InterPro" id="IPR012466">
    <property type="entry name" value="NECAP_PHear"/>
</dbReference>
<reference evidence="3" key="1">
    <citation type="submission" date="2021-01" db="EMBL/GenBank/DDBJ databases">
        <authorList>
            <person name="Corre E."/>
            <person name="Pelletier E."/>
            <person name="Niang G."/>
            <person name="Scheremetjew M."/>
            <person name="Finn R."/>
            <person name="Kale V."/>
            <person name="Holt S."/>
            <person name="Cochrane G."/>
            <person name="Meng A."/>
            <person name="Brown T."/>
            <person name="Cohen L."/>
        </authorList>
    </citation>
    <scope>NUCLEOTIDE SEQUENCE</scope>
    <source>
        <strain evidence="3">Isolate 1302-5</strain>
    </source>
</reference>